<feature type="domain" description="Mur ligase central" evidence="22">
    <location>
        <begin position="52"/>
        <end position="236"/>
    </location>
</feature>
<dbReference type="SUPFAM" id="SSF53623">
    <property type="entry name" value="MurD-like peptide ligases, catalytic domain"/>
    <property type="match status" value="1"/>
</dbReference>
<evidence type="ECO:0000256" key="13">
    <source>
        <dbReference type="ARBA" id="ARBA00022909"/>
    </source>
</evidence>
<keyword evidence="9" id="KW-0479">Metal-binding</keyword>
<protein>
    <recommendedName>
        <fullName evidence="7">Dihydrofolate synthase/folylpolyglutamate synthase</fullName>
        <ecNumber evidence="5">6.3.2.12</ecNumber>
        <ecNumber evidence="6">6.3.2.17</ecNumber>
    </recommendedName>
    <alternativeName>
        <fullName evidence="16">Folylpoly-gamma-glutamate synthetase-dihydrofolate synthetase</fullName>
    </alternativeName>
    <alternativeName>
        <fullName evidence="14">Folylpolyglutamate synthetase</fullName>
    </alternativeName>
    <alternativeName>
        <fullName evidence="15">Tetrahydrofolylpolyglutamate synthase</fullName>
    </alternativeName>
</protein>
<dbReference type="Gene3D" id="3.40.1190.10">
    <property type="entry name" value="Mur-like, catalytic domain"/>
    <property type="match status" value="1"/>
</dbReference>
<evidence type="ECO:0000313" key="23">
    <source>
        <dbReference type="EMBL" id="SFM87619.1"/>
    </source>
</evidence>
<proteinExistence type="inferred from homology"/>
<keyword evidence="10" id="KW-0547">Nucleotide-binding</keyword>
<accession>A0A1I4UF69</accession>
<dbReference type="InterPro" id="IPR013221">
    <property type="entry name" value="Mur_ligase_cen"/>
</dbReference>
<evidence type="ECO:0000256" key="20">
    <source>
        <dbReference type="ARBA" id="ARBA00049161"/>
    </source>
</evidence>
<evidence type="ECO:0000256" key="8">
    <source>
        <dbReference type="ARBA" id="ARBA00022598"/>
    </source>
</evidence>
<evidence type="ECO:0000256" key="2">
    <source>
        <dbReference type="ARBA" id="ARBA00004799"/>
    </source>
</evidence>
<dbReference type="EC" id="6.3.2.12" evidence="5"/>
<keyword evidence="12" id="KW-0460">Magnesium</keyword>
<evidence type="ECO:0000256" key="12">
    <source>
        <dbReference type="ARBA" id="ARBA00022842"/>
    </source>
</evidence>
<dbReference type="PROSITE" id="PS01012">
    <property type="entry name" value="FOLYLPOLYGLU_SYNT_2"/>
    <property type="match status" value="1"/>
</dbReference>
<dbReference type="InterPro" id="IPR001645">
    <property type="entry name" value="Folylpolyglutamate_synth"/>
</dbReference>
<dbReference type="Pfam" id="PF02875">
    <property type="entry name" value="Mur_ligase_C"/>
    <property type="match status" value="1"/>
</dbReference>
<evidence type="ECO:0000256" key="15">
    <source>
        <dbReference type="ARBA" id="ARBA00030592"/>
    </source>
</evidence>
<dbReference type="SUPFAM" id="SSF53244">
    <property type="entry name" value="MurD-like peptide ligases, peptide-binding domain"/>
    <property type="match status" value="1"/>
</dbReference>
<dbReference type="GO" id="GO:0046656">
    <property type="term" value="P:folic acid biosynthetic process"/>
    <property type="evidence" value="ECO:0007669"/>
    <property type="project" value="UniProtKB-KW"/>
</dbReference>
<evidence type="ECO:0000259" key="21">
    <source>
        <dbReference type="Pfam" id="PF02875"/>
    </source>
</evidence>
<dbReference type="PANTHER" id="PTHR11136">
    <property type="entry name" value="FOLYLPOLYGLUTAMATE SYNTHASE-RELATED"/>
    <property type="match status" value="1"/>
</dbReference>
<dbReference type="GO" id="GO:0008841">
    <property type="term" value="F:dihydrofolate synthase activity"/>
    <property type="evidence" value="ECO:0007669"/>
    <property type="project" value="UniProtKB-EC"/>
</dbReference>
<dbReference type="InterPro" id="IPR036565">
    <property type="entry name" value="Mur-like_cat_sf"/>
</dbReference>
<evidence type="ECO:0000313" key="24">
    <source>
        <dbReference type="Proteomes" id="UP000199149"/>
    </source>
</evidence>
<name>A0A1I4UF69_9FLAO</name>
<dbReference type="OrthoDB" id="9809356at2"/>
<dbReference type="Gene3D" id="3.90.190.20">
    <property type="entry name" value="Mur ligase, C-terminal domain"/>
    <property type="match status" value="1"/>
</dbReference>
<dbReference type="GO" id="GO:0005524">
    <property type="term" value="F:ATP binding"/>
    <property type="evidence" value="ECO:0007669"/>
    <property type="project" value="UniProtKB-KW"/>
</dbReference>
<evidence type="ECO:0000256" key="1">
    <source>
        <dbReference type="ARBA" id="ARBA00002714"/>
    </source>
</evidence>
<evidence type="ECO:0000256" key="17">
    <source>
        <dbReference type="ARBA" id="ARBA00047493"/>
    </source>
</evidence>
<dbReference type="PANTHER" id="PTHR11136:SF0">
    <property type="entry name" value="DIHYDROFOLATE SYNTHETASE-RELATED"/>
    <property type="match status" value="1"/>
</dbReference>
<evidence type="ECO:0000256" key="5">
    <source>
        <dbReference type="ARBA" id="ARBA00013023"/>
    </source>
</evidence>
<dbReference type="InterPro" id="IPR036615">
    <property type="entry name" value="Mur_ligase_C_dom_sf"/>
</dbReference>
<keyword evidence="13" id="KW-0289">Folate biosynthesis</keyword>
<keyword evidence="11" id="KW-0067">ATP-binding</keyword>
<comment type="pathway">
    <text evidence="2">Cofactor biosynthesis; tetrahydrofolate biosynthesis; 7,8-dihydrofolate from 2-amino-4-hydroxy-6-hydroxymethyl-7,8-dihydropteridine diphosphate and 4-aminobenzoate: step 2/2.</text>
</comment>
<comment type="catalytic activity">
    <reaction evidence="20">
        <text>7,8-dihydropteroate + L-glutamate + ATP = 7,8-dihydrofolate + ADP + phosphate + H(+)</text>
        <dbReference type="Rhea" id="RHEA:23584"/>
        <dbReference type="ChEBI" id="CHEBI:15378"/>
        <dbReference type="ChEBI" id="CHEBI:17839"/>
        <dbReference type="ChEBI" id="CHEBI:29985"/>
        <dbReference type="ChEBI" id="CHEBI:30616"/>
        <dbReference type="ChEBI" id="CHEBI:43474"/>
        <dbReference type="ChEBI" id="CHEBI:57451"/>
        <dbReference type="ChEBI" id="CHEBI:456216"/>
        <dbReference type="EC" id="6.3.2.12"/>
    </reaction>
</comment>
<comment type="catalytic activity">
    <reaction evidence="18">
        <text>10-formyltetrahydrofolyl-(gamma-L-Glu)(n) + L-glutamate + ATP = 10-formyltetrahydrofolyl-(gamma-L-Glu)(n+1) + ADP + phosphate + H(+)</text>
        <dbReference type="Rhea" id="RHEA:51904"/>
        <dbReference type="Rhea" id="RHEA-COMP:13088"/>
        <dbReference type="Rhea" id="RHEA-COMP:14300"/>
        <dbReference type="ChEBI" id="CHEBI:15378"/>
        <dbReference type="ChEBI" id="CHEBI:29985"/>
        <dbReference type="ChEBI" id="CHEBI:30616"/>
        <dbReference type="ChEBI" id="CHEBI:43474"/>
        <dbReference type="ChEBI" id="CHEBI:134413"/>
        <dbReference type="ChEBI" id="CHEBI:456216"/>
        <dbReference type="EC" id="6.3.2.17"/>
    </reaction>
</comment>
<evidence type="ECO:0000256" key="19">
    <source>
        <dbReference type="ARBA" id="ARBA00049035"/>
    </source>
</evidence>
<dbReference type="GO" id="GO:0004326">
    <property type="term" value="F:tetrahydrofolylpolyglutamate synthase activity"/>
    <property type="evidence" value="ECO:0007669"/>
    <property type="project" value="UniProtKB-EC"/>
</dbReference>
<sequence length="406" mass="45526">MRTYQETIDWLFTNLPMFQRVGASAMKADLTNITALCTYLGNPQEKFKTVHIAGTNGKGSTSHMLASIFQEAGYKTGLTTSPHLKDFRERIRVNGAMADEEFVVDFVNKHEQKIIDQKASFFEIAIAMAFEYFAQQKVDIAIIETGLGGRLDSTNVILPELSVIINIGLDHTQFLGDTLDKIAFEKAGIIKPSTAVVIGETTAETKPVFTEIAKDRNAEIIFAEEKHFQDLPSDLKGTYQIKNKRTVLTAIEQLQKQGWEISSENITNGLSNVVKNTNLRGRWDILNQHPLIVADTAHNPHGLVEVAKQINEQAYNHLHLVLGFVNDKDVLSIINFFPKKATYYFCQPDVPRKYTIDELYKIIPDDIEDKHFFDTVEKALNAAKANALPNDMIYIGGSTFVVAEVI</sequence>
<comment type="catalytic activity">
    <reaction evidence="19">
        <text>(6R)-5,10-methylenetetrahydrofolyl-(gamma-L-Glu)(n) + L-glutamate + ATP = (6R)-5,10-methylenetetrahydrofolyl-(gamma-L-Glu)(n+1) + ADP + phosphate + H(+)</text>
        <dbReference type="Rhea" id="RHEA:51912"/>
        <dbReference type="Rhea" id="RHEA-COMP:13257"/>
        <dbReference type="Rhea" id="RHEA-COMP:13258"/>
        <dbReference type="ChEBI" id="CHEBI:15378"/>
        <dbReference type="ChEBI" id="CHEBI:29985"/>
        <dbReference type="ChEBI" id="CHEBI:30616"/>
        <dbReference type="ChEBI" id="CHEBI:43474"/>
        <dbReference type="ChEBI" id="CHEBI:136572"/>
        <dbReference type="ChEBI" id="CHEBI:456216"/>
        <dbReference type="EC" id="6.3.2.17"/>
    </reaction>
</comment>
<dbReference type="STRING" id="684065.SAMN05421738_103219"/>
<evidence type="ECO:0000256" key="18">
    <source>
        <dbReference type="ARBA" id="ARBA00047808"/>
    </source>
</evidence>
<evidence type="ECO:0000259" key="22">
    <source>
        <dbReference type="Pfam" id="PF08245"/>
    </source>
</evidence>
<feature type="domain" description="Mur ligase C-terminal" evidence="21">
    <location>
        <begin position="281"/>
        <end position="398"/>
    </location>
</feature>
<evidence type="ECO:0000256" key="4">
    <source>
        <dbReference type="ARBA" id="ARBA00008276"/>
    </source>
</evidence>
<evidence type="ECO:0000256" key="7">
    <source>
        <dbReference type="ARBA" id="ARBA00019357"/>
    </source>
</evidence>
<evidence type="ECO:0000256" key="14">
    <source>
        <dbReference type="ARBA" id="ARBA00030048"/>
    </source>
</evidence>
<dbReference type="GO" id="GO:0046872">
    <property type="term" value="F:metal ion binding"/>
    <property type="evidence" value="ECO:0007669"/>
    <property type="project" value="UniProtKB-KW"/>
</dbReference>
<keyword evidence="24" id="KW-1185">Reference proteome</keyword>
<dbReference type="GO" id="GO:0005737">
    <property type="term" value="C:cytoplasm"/>
    <property type="evidence" value="ECO:0007669"/>
    <property type="project" value="TreeGrafter"/>
</dbReference>
<comment type="function">
    <text evidence="1">Functions in two distinct reactions of the de novo folate biosynthetic pathway. Catalyzes the addition of a glutamate residue to dihydropteroate (7,8-dihydropteroate or H2Pte) to form dihydrofolate (7,8-dihydrofolate monoglutamate or H2Pte-Glu). Also catalyzes successive additions of L-glutamate to tetrahydrofolate or 10-formyltetrahydrofolate or 5,10-methylenetetrahydrofolate, leading to folylpolyglutamate derivatives.</text>
</comment>
<evidence type="ECO:0000256" key="9">
    <source>
        <dbReference type="ARBA" id="ARBA00022723"/>
    </source>
</evidence>
<dbReference type="InterPro" id="IPR018109">
    <property type="entry name" value="Folylpolyglutamate_synth_CS"/>
</dbReference>
<dbReference type="EC" id="6.3.2.17" evidence="6"/>
<dbReference type="InterPro" id="IPR004101">
    <property type="entry name" value="Mur_ligase_C"/>
</dbReference>
<comment type="similarity">
    <text evidence="4">Belongs to the folylpolyglutamate synthase family.</text>
</comment>
<organism evidence="23 24">
    <name type="scientific">Algoriella xinjiangensis</name>
    <dbReference type="NCBI Taxonomy" id="684065"/>
    <lineage>
        <taxon>Bacteria</taxon>
        <taxon>Pseudomonadati</taxon>
        <taxon>Bacteroidota</taxon>
        <taxon>Flavobacteriia</taxon>
        <taxon>Flavobacteriales</taxon>
        <taxon>Weeksellaceae</taxon>
        <taxon>Algoriella</taxon>
    </lineage>
</organism>
<reference evidence="24" key="1">
    <citation type="submission" date="2016-10" db="EMBL/GenBank/DDBJ databases">
        <authorList>
            <person name="Varghese N."/>
            <person name="Submissions S."/>
        </authorList>
    </citation>
    <scope>NUCLEOTIDE SEQUENCE [LARGE SCALE GENOMIC DNA]</scope>
    <source>
        <strain evidence="24">XJ109</strain>
    </source>
</reference>
<gene>
    <name evidence="23" type="ORF">SAMN05421738_103219</name>
</gene>
<dbReference type="EMBL" id="FOUZ01000003">
    <property type="protein sequence ID" value="SFM87619.1"/>
    <property type="molecule type" value="Genomic_DNA"/>
</dbReference>
<dbReference type="NCBIfam" id="TIGR01499">
    <property type="entry name" value="folC"/>
    <property type="match status" value="1"/>
</dbReference>
<dbReference type="PIRSF" id="PIRSF001563">
    <property type="entry name" value="Folylpolyglu_synth"/>
    <property type="match status" value="1"/>
</dbReference>
<dbReference type="Pfam" id="PF08245">
    <property type="entry name" value="Mur_ligase_M"/>
    <property type="match status" value="1"/>
</dbReference>
<dbReference type="Proteomes" id="UP000199149">
    <property type="component" value="Unassembled WGS sequence"/>
</dbReference>
<comment type="catalytic activity">
    <reaction evidence="17">
        <text>(6S)-5,6,7,8-tetrahydrofolyl-(gamma-L-Glu)(n) + L-glutamate + ATP = (6S)-5,6,7,8-tetrahydrofolyl-(gamma-L-Glu)(n+1) + ADP + phosphate + H(+)</text>
        <dbReference type="Rhea" id="RHEA:10580"/>
        <dbReference type="Rhea" id="RHEA-COMP:14738"/>
        <dbReference type="Rhea" id="RHEA-COMP:14740"/>
        <dbReference type="ChEBI" id="CHEBI:15378"/>
        <dbReference type="ChEBI" id="CHEBI:29985"/>
        <dbReference type="ChEBI" id="CHEBI:30616"/>
        <dbReference type="ChEBI" id="CHEBI:43474"/>
        <dbReference type="ChEBI" id="CHEBI:141005"/>
        <dbReference type="ChEBI" id="CHEBI:456216"/>
        <dbReference type="EC" id="6.3.2.17"/>
    </reaction>
</comment>
<evidence type="ECO:0000256" key="3">
    <source>
        <dbReference type="ARBA" id="ARBA00005150"/>
    </source>
</evidence>
<evidence type="ECO:0000256" key="16">
    <source>
        <dbReference type="ARBA" id="ARBA00032510"/>
    </source>
</evidence>
<evidence type="ECO:0000256" key="11">
    <source>
        <dbReference type="ARBA" id="ARBA00022840"/>
    </source>
</evidence>
<evidence type="ECO:0000256" key="10">
    <source>
        <dbReference type="ARBA" id="ARBA00022741"/>
    </source>
</evidence>
<dbReference type="AlphaFoldDB" id="A0A1I4UF69"/>
<evidence type="ECO:0000256" key="6">
    <source>
        <dbReference type="ARBA" id="ARBA00013025"/>
    </source>
</evidence>
<dbReference type="RefSeq" id="WP_092906874.1">
    <property type="nucleotide sequence ID" value="NZ_FOUZ01000003.1"/>
</dbReference>
<comment type="pathway">
    <text evidence="3">Cofactor biosynthesis; tetrahydrofolylpolyglutamate biosynthesis.</text>
</comment>
<keyword evidence="8" id="KW-0436">Ligase</keyword>